<dbReference type="SUPFAM" id="SSF53335">
    <property type="entry name" value="S-adenosyl-L-methionine-dependent methyltransferases"/>
    <property type="match status" value="1"/>
</dbReference>
<dbReference type="InterPro" id="IPR029063">
    <property type="entry name" value="SAM-dependent_MTases_sf"/>
</dbReference>
<dbReference type="Pfam" id="PF13489">
    <property type="entry name" value="Methyltransf_23"/>
    <property type="match status" value="1"/>
</dbReference>
<protein>
    <submittedName>
        <fullName evidence="1">Class I SAM-dependent methyltransferase</fullName>
    </submittedName>
</protein>
<keyword evidence="1" id="KW-0808">Transferase</keyword>
<dbReference type="CDD" id="cd02440">
    <property type="entry name" value="AdoMet_MTases"/>
    <property type="match status" value="1"/>
</dbReference>
<name>A0ABS3FS00_9CYAN</name>
<evidence type="ECO:0000313" key="2">
    <source>
        <dbReference type="Proteomes" id="UP000664844"/>
    </source>
</evidence>
<gene>
    <name evidence="1" type="ORF">J0895_12305</name>
</gene>
<keyword evidence="2" id="KW-1185">Reference proteome</keyword>
<reference evidence="1 2" key="1">
    <citation type="submission" date="2021-03" db="EMBL/GenBank/DDBJ databases">
        <title>Metabolic Capacity of the Antarctic Cyanobacterium Phormidium pseudopriestleyi that Sustains Oxygenic Photosynthesis in the Presence of Hydrogen Sulfide.</title>
        <authorList>
            <person name="Lumian J.E."/>
            <person name="Jungblut A.D."/>
            <person name="Dillon M.L."/>
            <person name="Hawes I."/>
            <person name="Doran P.T."/>
            <person name="Mackey T.J."/>
            <person name="Dick G.J."/>
            <person name="Grettenberger C.L."/>
            <person name="Sumner D.Y."/>
        </authorList>
    </citation>
    <scope>NUCLEOTIDE SEQUENCE [LARGE SCALE GENOMIC DNA]</scope>
    <source>
        <strain evidence="1 2">FRX01</strain>
    </source>
</reference>
<comment type="caution">
    <text evidence="1">The sequence shown here is derived from an EMBL/GenBank/DDBJ whole genome shotgun (WGS) entry which is preliminary data.</text>
</comment>
<sequence>MPEPLYNQQFYENQQQGSVESAQVVVPMIQNLIQPQSVVDVGCGVGSWLSVFDACGVEDYLGIDGDYVDQTMLLIPPSKFQAGDLIQPIHLTRTFDLAVSLEVAEHLPHDQAEQFVKTLTSLAPVILFSAAIPFQGGTGHVNEQWPEYWQTYFNRCGYILFDVFRANLWNNEAVQPWYRQNIFLYLREDRIEKYPRVKEAVEGQKSLPLSVVHPETYLYNINLVK</sequence>
<organism evidence="1 2">
    <name type="scientific">Phormidium pseudopriestleyi FRX01</name>
    <dbReference type="NCBI Taxonomy" id="1759528"/>
    <lineage>
        <taxon>Bacteria</taxon>
        <taxon>Bacillati</taxon>
        <taxon>Cyanobacteriota</taxon>
        <taxon>Cyanophyceae</taxon>
        <taxon>Oscillatoriophycideae</taxon>
        <taxon>Oscillatoriales</taxon>
        <taxon>Oscillatoriaceae</taxon>
        <taxon>Phormidium</taxon>
    </lineage>
</organism>
<dbReference type="GO" id="GO:0032259">
    <property type="term" value="P:methylation"/>
    <property type="evidence" value="ECO:0007669"/>
    <property type="project" value="UniProtKB-KW"/>
</dbReference>
<dbReference type="GO" id="GO:0008168">
    <property type="term" value="F:methyltransferase activity"/>
    <property type="evidence" value="ECO:0007669"/>
    <property type="project" value="UniProtKB-KW"/>
</dbReference>
<dbReference type="Proteomes" id="UP000664844">
    <property type="component" value="Unassembled WGS sequence"/>
</dbReference>
<evidence type="ECO:0000313" key="1">
    <source>
        <dbReference type="EMBL" id="MBO0349881.1"/>
    </source>
</evidence>
<keyword evidence="1" id="KW-0489">Methyltransferase</keyword>
<accession>A0ABS3FS00</accession>
<dbReference type="EMBL" id="JAFLQW010000329">
    <property type="protein sequence ID" value="MBO0349881.1"/>
    <property type="molecule type" value="Genomic_DNA"/>
</dbReference>
<dbReference type="Gene3D" id="3.40.50.150">
    <property type="entry name" value="Vaccinia Virus protein VP39"/>
    <property type="match status" value="1"/>
</dbReference>
<dbReference type="RefSeq" id="WP_207088385.1">
    <property type="nucleotide sequence ID" value="NZ_JAFLQW010000329.1"/>
</dbReference>
<proteinExistence type="predicted"/>